<comment type="subunit">
    <text evidence="3">Homodimer.</text>
</comment>
<feature type="region of interest" description="Disordered" evidence="5">
    <location>
        <begin position="1"/>
        <end position="109"/>
    </location>
</feature>
<dbReference type="GO" id="GO:0051087">
    <property type="term" value="F:protein-folding chaperone binding"/>
    <property type="evidence" value="ECO:0007669"/>
    <property type="project" value="InterPro"/>
</dbReference>
<dbReference type="GO" id="GO:0042803">
    <property type="term" value="F:protein homodimerization activity"/>
    <property type="evidence" value="ECO:0007669"/>
    <property type="project" value="InterPro"/>
</dbReference>
<organism evidence="6 7">
    <name type="scientific">Kineosporia babensis</name>
    <dbReference type="NCBI Taxonomy" id="499548"/>
    <lineage>
        <taxon>Bacteria</taxon>
        <taxon>Bacillati</taxon>
        <taxon>Actinomycetota</taxon>
        <taxon>Actinomycetes</taxon>
        <taxon>Kineosporiales</taxon>
        <taxon>Kineosporiaceae</taxon>
        <taxon>Kineosporia</taxon>
    </lineage>
</organism>
<keyword evidence="2 3" id="KW-0143">Chaperone</keyword>
<dbReference type="PANTHER" id="PTHR21237:SF23">
    <property type="entry name" value="GRPE PROTEIN HOMOLOG, MITOCHONDRIAL"/>
    <property type="match status" value="1"/>
</dbReference>
<proteinExistence type="inferred from homology"/>
<evidence type="ECO:0000313" key="6">
    <source>
        <dbReference type="EMBL" id="MCD5309758.1"/>
    </source>
</evidence>
<feature type="compositionally biased region" description="Acidic residues" evidence="5">
    <location>
        <begin position="89"/>
        <end position="109"/>
    </location>
</feature>
<evidence type="ECO:0000256" key="2">
    <source>
        <dbReference type="ARBA" id="ARBA00023186"/>
    </source>
</evidence>
<accession>A0A9X1N8Y7</accession>
<dbReference type="HAMAP" id="MF_01151">
    <property type="entry name" value="GrpE"/>
    <property type="match status" value="1"/>
</dbReference>
<name>A0A9X1N8Y7_9ACTN</name>
<dbReference type="InterPro" id="IPR013805">
    <property type="entry name" value="GrpE_CC"/>
</dbReference>
<keyword evidence="3" id="KW-0963">Cytoplasm</keyword>
<feature type="compositionally biased region" description="Low complexity" evidence="5">
    <location>
        <begin position="44"/>
        <end position="63"/>
    </location>
</feature>
<reference evidence="6" key="1">
    <citation type="submission" date="2021-11" db="EMBL/GenBank/DDBJ databases">
        <title>Streptomyces corallinus and Kineosporia corallina sp. nov., two new coral-derived marine actinobacteria.</title>
        <authorList>
            <person name="Buangrab K."/>
            <person name="Sutthacheep M."/>
            <person name="Yeemin T."/>
            <person name="Harunari E."/>
            <person name="Igarashi Y."/>
            <person name="Sripreechasak P."/>
            <person name="Kanchanasin P."/>
            <person name="Tanasupawat S."/>
            <person name="Phongsopitanun W."/>
        </authorList>
    </citation>
    <scope>NUCLEOTIDE SEQUENCE</scope>
    <source>
        <strain evidence="6">JCM 31032</strain>
    </source>
</reference>
<dbReference type="GO" id="GO:0051082">
    <property type="term" value="F:unfolded protein binding"/>
    <property type="evidence" value="ECO:0007669"/>
    <property type="project" value="TreeGrafter"/>
</dbReference>
<dbReference type="GO" id="GO:0005737">
    <property type="term" value="C:cytoplasm"/>
    <property type="evidence" value="ECO:0007669"/>
    <property type="project" value="UniProtKB-SubCell"/>
</dbReference>
<dbReference type="PRINTS" id="PR00773">
    <property type="entry name" value="GRPEPROTEIN"/>
</dbReference>
<dbReference type="GO" id="GO:0000774">
    <property type="term" value="F:adenyl-nucleotide exchange factor activity"/>
    <property type="evidence" value="ECO:0007669"/>
    <property type="project" value="InterPro"/>
</dbReference>
<keyword evidence="3" id="KW-0346">Stress response</keyword>
<dbReference type="AlphaFoldDB" id="A0A9X1N8Y7"/>
<sequence>MGEQTVDPSDDQGPSGPVIRDRRRLDPETGEVREESAGSKEPAEAAGQAGKNGGKHAAAAPAAEPDEADGSDTADQEGPAEGTDRADQPEPDENDEKAETVEDGEDVTAEEVSLDGILADLDAARSSAAERLDDLQRLQAEFVNYRRRVDRDRDVAKETAIAGVLEALLPVLDAVHLARQHGDLESGPFAAIAEKLEAVLERFGLARYGEAGEAFDPEVHEALMHTEAELAEGTTTTTVVQVLQPGYRNGDRVLRAARVAVADPN</sequence>
<dbReference type="EMBL" id="JAJOMB010000001">
    <property type="protein sequence ID" value="MCD5309758.1"/>
    <property type="molecule type" value="Genomic_DNA"/>
</dbReference>
<dbReference type="InterPro" id="IPR000740">
    <property type="entry name" value="GrpE"/>
</dbReference>
<dbReference type="RefSeq" id="WP_231438676.1">
    <property type="nucleotide sequence ID" value="NZ_JAJOMB010000001.1"/>
</dbReference>
<dbReference type="SUPFAM" id="SSF51064">
    <property type="entry name" value="Head domain of nucleotide exchange factor GrpE"/>
    <property type="match status" value="1"/>
</dbReference>
<evidence type="ECO:0000256" key="5">
    <source>
        <dbReference type="SAM" id="MobiDB-lite"/>
    </source>
</evidence>
<keyword evidence="7" id="KW-1185">Reference proteome</keyword>
<evidence type="ECO:0000313" key="7">
    <source>
        <dbReference type="Proteomes" id="UP001138997"/>
    </source>
</evidence>
<dbReference type="Gene3D" id="3.90.20.20">
    <property type="match status" value="1"/>
</dbReference>
<dbReference type="Pfam" id="PF01025">
    <property type="entry name" value="GrpE"/>
    <property type="match status" value="1"/>
</dbReference>
<comment type="caution">
    <text evidence="6">The sequence shown here is derived from an EMBL/GenBank/DDBJ whole genome shotgun (WGS) entry which is preliminary data.</text>
</comment>
<feature type="compositionally biased region" description="Acidic residues" evidence="5">
    <location>
        <begin position="64"/>
        <end position="75"/>
    </location>
</feature>
<dbReference type="GO" id="GO:0006457">
    <property type="term" value="P:protein folding"/>
    <property type="evidence" value="ECO:0007669"/>
    <property type="project" value="InterPro"/>
</dbReference>
<dbReference type="Proteomes" id="UP001138997">
    <property type="component" value="Unassembled WGS sequence"/>
</dbReference>
<comment type="subcellular location">
    <subcellularLocation>
        <location evidence="3">Cytoplasm</location>
    </subcellularLocation>
</comment>
<evidence type="ECO:0000256" key="1">
    <source>
        <dbReference type="ARBA" id="ARBA00009054"/>
    </source>
</evidence>
<dbReference type="SUPFAM" id="SSF58014">
    <property type="entry name" value="Coiled-coil domain of nucleotide exchange factor GrpE"/>
    <property type="match status" value="1"/>
</dbReference>
<comment type="similarity">
    <text evidence="1 3 4">Belongs to the GrpE family.</text>
</comment>
<dbReference type="PANTHER" id="PTHR21237">
    <property type="entry name" value="GRPE PROTEIN"/>
    <property type="match status" value="1"/>
</dbReference>
<feature type="compositionally biased region" description="Basic and acidic residues" evidence="5">
    <location>
        <begin position="19"/>
        <end position="43"/>
    </location>
</feature>
<evidence type="ECO:0000256" key="4">
    <source>
        <dbReference type="RuleBase" id="RU004478"/>
    </source>
</evidence>
<evidence type="ECO:0000256" key="3">
    <source>
        <dbReference type="HAMAP-Rule" id="MF_01151"/>
    </source>
</evidence>
<protein>
    <recommendedName>
        <fullName evidence="3">Protein GrpE</fullName>
    </recommendedName>
    <alternativeName>
        <fullName evidence="3">HSP-70 cofactor</fullName>
    </alternativeName>
</protein>
<dbReference type="CDD" id="cd00446">
    <property type="entry name" value="GrpE"/>
    <property type="match status" value="1"/>
</dbReference>
<dbReference type="InterPro" id="IPR009012">
    <property type="entry name" value="GrpE_head"/>
</dbReference>
<dbReference type="Gene3D" id="2.30.22.10">
    <property type="entry name" value="Head domain of nucleotide exchange factor GrpE"/>
    <property type="match status" value="1"/>
</dbReference>
<comment type="function">
    <text evidence="3">Participates actively in the response to hyperosmotic and heat shock by preventing the aggregation of stress-denatured proteins, in association with DnaK and GrpE. It is the nucleotide exchange factor for DnaK and may function as a thermosensor. Unfolded proteins bind initially to DnaJ; upon interaction with the DnaJ-bound protein, DnaK hydrolyzes its bound ATP, resulting in the formation of a stable complex. GrpE releases ADP from DnaK; ATP binding to DnaK triggers the release of the substrate protein, thus completing the reaction cycle. Several rounds of ATP-dependent interactions between DnaJ, DnaK and GrpE are required for fully efficient folding.</text>
</comment>
<gene>
    <name evidence="3 6" type="primary">grpE</name>
    <name evidence="6" type="ORF">LR394_02535</name>
</gene>